<comment type="subcellular location">
    <subcellularLocation>
        <location evidence="1">Cell membrane</location>
        <topology evidence="1">Multi-pass membrane protein</topology>
    </subcellularLocation>
</comment>
<dbReference type="PANTHER" id="PTHR21421:SF35">
    <property type="entry name" value="GUSTATORY RECEPTOR FOR SUGAR TASTE 64B-RELATED"/>
    <property type="match status" value="1"/>
</dbReference>
<accession>A0ABP1PUW3</accession>
<organism evidence="9 10">
    <name type="scientific">Orchesella dallaii</name>
    <dbReference type="NCBI Taxonomy" id="48710"/>
    <lineage>
        <taxon>Eukaryota</taxon>
        <taxon>Metazoa</taxon>
        <taxon>Ecdysozoa</taxon>
        <taxon>Arthropoda</taxon>
        <taxon>Hexapoda</taxon>
        <taxon>Collembola</taxon>
        <taxon>Entomobryomorpha</taxon>
        <taxon>Entomobryoidea</taxon>
        <taxon>Orchesellidae</taxon>
        <taxon>Orchesellinae</taxon>
        <taxon>Orchesella</taxon>
    </lineage>
</organism>
<feature type="transmembrane region" description="Helical" evidence="8">
    <location>
        <begin position="385"/>
        <end position="402"/>
    </location>
</feature>
<evidence type="ECO:0000256" key="4">
    <source>
        <dbReference type="ARBA" id="ARBA00022692"/>
    </source>
</evidence>
<evidence type="ECO:0000313" key="10">
    <source>
        <dbReference type="Proteomes" id="UP001642540"/>
    </source>
</evidence>
<feature type="transmembrane region" description="Helical" evidence="8">
    <location>
        <begin position="299"/>
        <end position="315"/>
    </location>
</feature>
<keyword evidence="10" id="KW-1185">Reference proteome</keyword>
<evidence type="ECO:0000256" key="1">
    <source>
        <dbReference type="ARBA" id="ARBA00004651"/>
    </source>
</evidence>
<dbReference type="Pfam" id="PF06151">
    <property type="entry name" value="Trehalose_recp"/>
    <property type="match status" value="1"/>
</dbReference>
<gene>
    <name evidence="9" type="ORF">ODALV1_LOCUS2085</name>
</gene>
<dbReference type="EMBL" id="CAXLJM020000007">
    <property type="protein sequence ID" value="CAL8072262.1"/>
    <property type="molecule type" value="Genomic_DNA"/>
</dbReference>
<comment type="caution">
    <text evidence="9">The sequence shown here is derived from an EMBL/GenBank/DDBJ whole genome shotgun (WGS) entry which is preliminary data.</text>
</comment>
<feature type="transmembrane region" description="Helical" evidence="8">
    <location>
        <begin position="348"/>
        <end position="365"/>
    </location>
</feature>
<keyword evidence="7" id="KW-0675">Receptor</keyword>
<proteinExistence type="inferred from homology"/>
<evidence type="ECO:0000256" key="8">
    <source>
        <dbReference type="SAM" id="Phobius"/>
    </source>
</evidence>
<dbReference type="Proteomes" id="UP001642540">
    <property type="component" value="Unassembled WGS sequence"/>
</dbReference>
<reference evidence="9 10" key="1">
    <citation type="submission" date="2024-08" db="EMBL/GenBank/DDBJ databases">
        <authorList>
            <person name="Cucini C."/>
            <person name="Frati F."/>
        </authorList>
    </citation>
    <scope>NUCLEOTIDE SEQUENCE [LARGE SCALE GENOMIC DNA]</scope>
</reference>
<keyword evidence="5 8" id="KW-1133">Transmembrane helix</keyword>
<protein>
    <recommendedName>
        <fullName evidence="11">Gustatory receptor</fullName>
    </recommendedName>
</protein>
<keyword evidence="4 8" id="KW-0812">Transmembrane</keyword>
<comment type="similarity">
    <text evidence="2">Belongs to the insect chemoreceptor superfamily. Gustatory receptor (GR) family. Gr5a subfamily.</text>
</comment>
<evidence type="ECO:0000313" key="9">
    <source>
        <dbReference type="EMBL" id="CAL8072262.1"/>
    </source>
</evidence>
<evidence type="ECO:0000256" key="3">
    <source>
        <dbReference type="ARBA" id="ARBA00022475"/>
    </source>
</evidence>
<evidence type="ECO:0000256" key="5">
    <source>
        <dbReference type="ARBA" id="ARBA00022989"/>
    </source>
</evidence>
<dbReference type="InterPro" id="IPR009318">
    <property type="entry name" value="Gustatory_rcpt"/>
</dbReference>
<sequence>MEYQVAPVEPFFNNNAQFEPLPNPAIVPEYRLKIPFPLLQKFFLDARNLAYTNKNQLERYHFVYVEILMANANLVDLHHRLAECLDYIIRKRELTSNSKPKAKLGTSSKKDLVVQWLRLRASSLMKSMFVTKRLKEQRESANEKEITELGRKVKMEINRLVCESNRVGKLMETFLKDAQLSRNREFVDRMNQAGLLAFLSATHESTGLLLKFLPPNDCAADSFLKGLKPVISVGRLLGVFSERDISCEREGLRCSKFERLHSGSLILFFLINFIFQSMANLKRFESHETTSPKLQELVLPGYSFTLFFMFAYISFNTRKLQALIKKLSDISREFSATQIQRSTSVSTYPRFCLILLMVILIYGILENLAYDIQAFSTVLLKVGTYGWIFGDILTIVLCRVLSERLQDIRNEIQTLIDCVPDELISITEVIPNQGNKTKRLSVPWNDIRRQYLALSDLVREVGKFISPLILSCYGINVYLITINV</sequence>
<dbReference type="PANTHER" id="PTHR21421">
    <property type="entry name" value="GUSTATORY RECEPTOR"/>
    <property type="match status" value="1"/>
</dbReference>
<feature type="transmembrane region" description="Helical" evidence="8">
    <location>
        <begin position="260"/>
        <end position="279"/>
    </location>
</feature>
<evidence type="ECO:0000256" key="6">
    <source>
        <dbReference type="ARBA" id="ARBA00023136"/>
    </source>
</evidence>
<evidence type="ECO:0000256" key="2">
    <source>
        <dbReference type="ARBA" id="ARBA00005327"/>
    </source>
</evidence>
<evidence type="ECO:0000256" key="7">
    <source>
        <dbReference type="ARBA" id="ARBA00023170"/>
    </source>
</evidence>
<evidence type="ECO:0008006" key="11">
    <source>
        <dbReference type="Google" id="ProtNLM"/>
    </source>
</evidence>
<keyword evidence="3" id="KW-1003">Cell membrane</keyword>
<keyword evidence="6 8" id="KW-0472">Membrane</keyword>
<name>A0ABP1PUW3_9HEXA</name>